<name>K5W499_PHACS</name>
<dbReference type="OrthoDB" id="5337378at2759"/>
<feature type="compositionally biased region" description="Low complexity" evidence="6">
    <location>
        <begin position="518"/>
        <end position="530"/>
    </location>
</feature>
<feature type="region of interest" description="Disordered" evidence="6">
    <location>
        <begin position="640"/>
        <end position="754"/>
    </location>
</feature>
<evidence type="ECO:0000256" key="2">
    <source>
        <dbReference type="ARBA" id="ARBA00022741"/>
    </source>
</evidence>
<accession>K5W499</accession>
<organism evidence="8 9">
    <name type="scientific">Phanerochaete carnosa (strain HHB-10118-sp)</name>
    <name type="common">White-rot fungus</name>
    <name type="synonym">Peniophora carnosa</name>
    <dbReference type="NCBI Taxonomy" id="650164"/>
    <lineage>
        <taxon>Eukaryota</taxon>
        <taxon>Fungi</taxon>
        <taxon>Dikarya</taxon>
        <taxon>Basidiomycota</taxon>
        <taxon>Agaricomycotina</taxon>
        <taxon>Agaricomycetes</taxon>
        <taxon>Polyporales</taxon>
        <taxon>Phanerochaetaceae</taxon>
        <taxon>Phanerochaete</taxon>
    </lineage>
</organism>
<feature type="region of interest" description="Disordered" evidence="6">
    <location>
        <begin position="766"/>
        <end position="843"/>
    </location>
</feature>
<dbReference type="Gene3D" id="1.10.510.10">
    <property type="entry name" value="Transferase(Phosphotransferase) domain 1"/>
    <property type="match status" value="1"/>
</dbReference>
<dbReference type="SMART" id="SM00220">
    <property type="entry name" value="S_TKc"/>
    <property type="match status" value="1"/>
</dbReference>
<dbReference type="KEGG" id="pco:PHACADRAFT_122634"/>
<feature type="region of interest" description="Disordered" evidence="6">
    <location>
        <begin position="187"/>
        <end position="289"/>
    </location>
</feature>
<keyword evidence="3" id="KW-0418">Kinase</keyword>
<dbReference type="RefSeq" id="XP_007396682.1">
    <property type="nucleotide sequence ID" value="XM_007396620.1"/>
</dbReference>
<dbReference type="InParanoid" id="K5W499"/>
<dbReference type="HOGENOM" id="CLU_010670_0_0_1"/>
<feature type="binding site" evidence="5">
    <location>
        <position position="882"/>
    </location>
    <ligand>
        <name>ATP</name>
        <dbReference type="ChEBI" id="CHEBI:30616"/>
    </ligand>
</feature>
<feature type="region of interest" description="Disordered" evidence="6">
    <location>
        <begin position="1"/>
        <end position="174"/>
    </location>
</feature>
<feature type="compositionally biased region" description="Low complexity" evidence="6">
    <location>
        <begin position="113"/>
        <end position="123"/>
    </location>
</feature>
<feature type="compositionally biased region" description="Low complexity" evidence="6">
    <location>
        <begin position="353"/>
        <end position="369"/>
    </location>
</feature>
<evidence type="ECO:0000256" key="3">
    <source>
        <dbReference type="ARBA" id="ARBA00022777"/>
    </source>
</evidence>
<sequence length="1176" mass="128458">MLSSDEYVTLRSRRRDQNGSPARRPVTEYQTPPKFSVRPSKHQSPMLNTSPLKQRSMPVDSMDEDDVFSSPMQPYRLVVDKDTSPVRPPASSFDTDDDDALFLAPHSPSNTRSLFPPSSSPMPLRTPVKQTSNVFETPSRPVFSAAPTNSPFTVVPATANSTKRTPTPVMFSTPDRRCLLTPLRVTSSASDLNDGEPFGFERLAPLPAPSFATTTPVAKTDSDAHLKRQSDSMRRLKIQDRDRSGDESGYDSTAGTKRERESGKKQPTAPPSTVKPKTKKSPGLALLIGKGNEDEVIEAMSPGGHVNKRRARQRHMSAELLAATPAPRSNENKGFPTPILDAGRAPETIAFPSLSSLRSRCNSASSTSSIEPGSPKLRTRRPSSSAARTRLPPKHTPLDRLSSISSASLFFGPSIPQPETRQKKGSDAMSIDAPPGLGGKPRARHSFAGNSSPSRDDMDEEELFFSSPGRPSSLFAFAEEHGSPTKRTRTSSLEKLQKKFRPRDSGIVVDDSEDEFQSSSLSTSGGLLLTMPGPRASGSLSSIQSESDGEALVTPGIAPGPGSGWPGVGIVNDDSFEYDASDANDGADAFILRMLAAGPKSTEPIPGEPQRVPGTPVKKVKTSHLVERPWQSAVANRIGFPEFNDPYDSSGGKDGKGKPRKSLPAAFPGLMTTRQRKDAFSLVDTDEETSPTTRKDGKHLGVGRPPVPQLPKTVDPKSRARWLMRRSSSGAFSSGSDTSRNATPTRLPAKDWQLPAVAQHSPLSKTAEAPLPCSQESTSSAVSETSTATNSPTVDAVARHFPTLPDQSPQRPLSHTVPRPPRPTVFPGSAIRGRLSIPSSEERPGKFEREFAEIDELGRGEFGRVMKARYKESSSVMFAVKKSKRFEGVKHRQRLREEVDILKHLSRAACSAGYGDRHPNVLSYIDSWEEEETLYIQTELCALGNFAHFLWEYGRHFPKLDESRVWKIFSELSSGLDFIHNAGAIHLDLKPANIFITDEGRLKIGDFGMASVWPRPVRKDSSTKRESFEREGDKLYLAPEVLQGRYGKAADIFSIGMTMLETATNIVVPDQGDAWHRIRHDDFSQIDFASISTELIELLKGMMRSDPDLRVDAGMVCSHPVIVRARLSMDELRKELGPVFHASALAGASEGWLEDILGHNPLWGGEEDDEAMDLGV</sequence>
<feature type="compositionally biased region" description="Low complexity" evidence="6">
    <location>
        <begin position="725"/>
        <end position="740"/>
    </location>
</feature>
<dbReference type="Gene3D" id="3.30.200.20">
    <property type="entry name" value="Phosphorylase Kinase, domain 1"/>
    <property type="match status" value="1"/>
</dbReference>
<dbReference type="InterPro" id="IPR000719">
    <property type="entry name" value="Prot_kinase_dom"/>
</dbReference>
<feature type="compositionally biased region" description="Polar residues" evidence="6">
    <location>
        <begin position="146"/>
        <end position="165"/>
    </location>
</feature>
<dbReference type="InterPro" id="IPR050339">
    <property type="entry name" value="CC_SR_Kinase"/>
</dbReference>
<feature type="region of interest" description="Disordered" evidence="6">
    <location>
        <begin position="322"/>
        <end position="470"/>
    </location>
</feature>
<keyword evidence="9" id="KW-1185">Reference proteome</keyword>
<dbReference type="Pfam" id="PF00069">
    <property type="entry name" value="Pkinase"/>
    <property type="match status" value="1"/>
</dbReference>
<dbReference type="InterPro" id="IPR011009">
    <property type="entry name" value="Kinase-like_dom_sf"/>
</dbReference>
<keyword evidence="1" id="KW-0808">Transferase</keyword>
<dbReference type="GO" id="GO:0005634">
    <property type="term" value="C:nucleus"/>
    <property type="evidence" value="ECO:0007669"/>
    <property type="project" value="TreeGrafter"/>
</dbReference>
<feature type="compositionally biased region" description="Low complexity" evidence="6">
    <location>
        <begin position="774"/>
        <end position="791"/>
    </location>
</feature>
<dbReference type="PROSITE" id="PS50011">
    <property type="entry name" value="PROTEIN_KINASE_DOM"/>
    <property type="match status" value="1"/>
</dbReference>
<gene>
    <name evidence="8" type="ORF">PHACADRAFT_122634</name>
</gene>
<evidence type="ECO:0000259" key="7">
    <source>
        <dbReference type="PROSITE" id="PS50011"/>
    </source>
</evidence>
<feature type="region of interest" description="Disordered" evidence="6">
    <location>
        <begin position="599"/>
        <end position="624"/>
    </location>
</feature>
<evidence type="ECO:0000256" key="4">
    <source>
        <dbReference type="ARBA" id="ARBA00022840"/>
    </source>
</evidence>
<reference evidence="8 9" key="1">
    <citation type="journal article" date="2012" name="BMC Genomics">
        <title>Comparative genomics of the white-rot fungi, Phanerochaete carnosa and P. chrysosporium, to elucidate the genetic basis of the distinct wood types they colonize.</title>
        <authorList>
            <person name="Suzuki H."/>
            <person name="MacDonald J."/>
            <person name="Syed K."/>
            <person name="Salamov A."/>
            <person name="Hori C."/>
            <person name="Aerts A."/>
            <person name="Henrissat B."/>
            <person name="Wiebenga A."/>
            <person name="vanKuyk P.A."/>
            <person name="Barry K."/>
            <person name="Lindquist E."/>
            <person name="LaButti K."/>
            <person name="Lapidus A."/>
            <person name="Lucas S."/>
            <person name="Coutinho P."/>
            <person name="Gong Y."/>
            <person name="Samejima M."/>
            <person name="Mahadevan R."/>
            <person name="Abou-Zaid M."/>
            <person name="de Vries R.P."/>
            <person name="Igarashi K."/>
            <person name="Yadav J.S."/>
            <person name="Grigoriev I.V."/>
            <person name="Master E.R."/>
        </authorList>
    </citation>
    <scope>NUCLEOTIDE SEQUENCE [LARGE SCALE GENOMIC DNA]</scope>
    <source>
        <strain evidence="8 9">HHB-10118-sp</strain>
    </source>
</reference>
<evidence type="ECO:0000256" key="5">
    <source>
        <dbReference type="PROSITE-ProRule" id="PRU10141"/>
    </source>
</evidence>
<evidence type="ECO:0000313" key="9">
    <source>
        <dbReference type="Proteomes" id="UP000008370"/>
    </source>
</evidence>
<proteinExistence type="predicted"/>
<evidence type="ECO:0000313" key="8">
    <source>
        <dbReference type="EMBL" id="EKM53975.1"/>
    </source>
</evidence>
<dbReference type="PANTHER" id="PTHR11042">
    <property type="entry name" value="EUKARYOTIC TRANSLATION INITIATION FACTOR 2-ALPHA KINASE EIF2-ALPHA KINASE -RELATED"/>
    <property type="match status" value="1"/>
</dbReference>
<dbReference type="GO" id="GO:0005737">
    <property type="term" value="C:cytoplasm"/>
    <property type="evidence" value="ECO:0007669"/>
    <property type="project" value="TreeGrafter"/>
</dbReference>
<dbReference type="GO" id="GO:0005524">
    <property type="term" value="F:ATP binding"/>
    <property type="evidence" value="ECO:0007669"/>
    <property type="project" value="UniProtKB-UniRule"/>
</dbReference>
<dbReference type="SUPFAM" id="SSF56112">
    <property type="entry name" value="Protein kinase-like (PK-like)"/>
    <property type="match status" value="1"/>
</dbReference>
<protein>
    <recommendedName>
        <fullName evidence="7">Protein kinase domain-containing protein</fullName>
    </recommendedName>
</protein>
<feature type="domain" description="Protein kinase" evidence="7">
    <location>
        <begin position="851"/>
        <end position="1122"/>
    </location>
</feature>
<feature type="compositionally biased region" description="Polar residues" evidence="6">
    <location>
        <begin position="42"/>
        <end position="53"/>
    </location>
</feature>
<dbReference type="PROSITE" id="PS00107">
    <property type="entry name" value="PROTEIN_KINASE_ATP"/>
    <property type="match status" value="1"/>
</dbReference>
<dbReference type="AlphaFoldDB" id="K5W499"/>
<dbReference type="STRING" id="650164.K5W499"/>
<feature type="region of interest" description="Disordered" evidence="6">
    <location>
        <begin position="504"/>
        <end position="568"/>
    </location>
</feature>
<feature type="region of interest" description="Disordered" evidence="6">
    <location>
        <begin position="479"/>
        <end position="498"/>
    </location>
</feature>
<dbReference type="GeneID" id="18907943"/>
<keyword evidence="4 5" id="KW-0067">ATP-binding</keyword>
<dbReference type="Proteomes" id="UP000008370">
    <property type="component" value="Unassembled WGS sequence"/>
</dbReference>
<feature type="compositionally biased region" description="Basic and acidic residues" evidence="6">
    <location>
        <begin position="220"/>
        <end position="246"/>
    </location>
</feature>
<dbReference type="EMBL" id="JH930473">
    <property type="protein sequence ID" value="EKM53975.1"/>
    <property type="molecule type" value="Genomic_DNA"/>
</dbReference>
<dbReference type="InterPro" id="IPR017441">
    <property type="entry name" value="Protein_kinase_ATP_BS"/>
</dbReference>
<dbReference type="GO" id="GO:0004672">
    <property type="term" value="F:protein kinase activity"/>
    <property type="evidence" value="ECO:0007669"/>
    <property type="project" value="InterPro"/>
</dbReference>
<evidence type="ECO:0000256" key="6">
    <source>
        <dbReference type="SAM" id="MobiDB-lite"/>
    </source>
</evidence>
<keyword evidence="2 5" id="KW-0547">Nucleotide-binding</keyword>
<evidence type="ECO:0000256" key="1">
    <source>
        <dbReference type="ARBA" id="ARBA00022679"/>
    </source>
</evidence>